<evidence type="ECO:0000256" key="10">
    <source>
        <dbReference type="SAM" id="Phobius"/>
    </source>
</evidence>
<evidence type="ECO:0000256" key="7">
    <source>
        <dbReference type="ARBA" id="ARBA00022840"/>
    </source>
</evidence>
<feature type="transmembrane region" description="Helical" evidence="10">
    <location>
        <begin position="1074"/>
        <end position="1099"/>
    </location>
</feature>
<dbReference type="GeneID" id="80886593"/>
<keyword evidence="13" id="KW-1185">Reference proteome</keyword>
<keyword evidence="4 10" id="KW-0812">Transmembrane</keyword>
<feature type="transmembrane region" description="Helical" evidence="10">
    <location>
        <begin position="366"/>
        <end position="384"/>
    </location>
</feature>
<dbReference type="Pfam" id="PF23321">
    <property type="entry name" value="R1_ABCA1"/>
    <property type="match status" value="1"/>
</dbReference>
<dbReference type="CDD" id="cd03263">
    <property type="entry name" value="ABC_subfamily_A"/>
    <property type="match status" value="2"/>
</dbReference>
<dbReference type="InterPro" id="IPR003593">
    <property type="entry name" value="AAA+_ATPase"/>
</dbReference>
<dbReference type="InterPro" id="IPR003439">
    <property type="entry name" value="ABC_transporter-like_ATP-bd"/>
</dbReference>
<dbReference type="Pfam" id="PF00005">
    <property type="entry name" value="ABC_tran"/>
    <property type="match status" value="2"/>
</dbReference>
<keyword evidence="9 10" id="KW-0472">Membrane</keyword>
<dbReference type="SUPFAM" id="SSF52540">
    <property type="entry name" value="P-loop containing nucleoside triphosphate hydrolases"/>
    <property type="match status" value="2"/>
</dbReference>
<feature type="transmembrane region" description="Helical" evidence="10">
    <location>
        <begin position="408"/>
        <end position="431"/>
    </location>
</feature>
<comment type="caution">
    <text evidence="12">The sequence shown here is derived from an EMBL/GenBank/DDBJ whole genome shotgun (WGS) entry which is preliminary data.</text>
</comment>
<dbReference type="EMBL" id="JARPMG010000001">
    <property type="protein sequence ID" value="KAJ8103782.1"/>
    <property type="molecule type" value="Genomic_DNA"/>
</dbReference>
<keyword evidence="5" id="KW-0677">Repeat</keyword>
<feature type="transmembrane region" description="Helical" evidence="10">
    <location>
        <begin position="1042"/>
        <end position="1067"/>
    </location>
</feature>
<dbReference type="RefSeq" id="XP_056047232.1">
    <property type="nucleotide sequence ID" value="XM_056191427.1"/>
</dbReference>
<feature type="transmembrane region" description="Helical" evidence="10">
    <location>
        <begin position="339"/>
        <end position="359"/>
    </location>
</feature>
<feature type="transmembrane region" description="Helical" evidence="10">
    <location>
        <begin position="1154"/>
        <end position="1178"/>
    </location>
</feature>
<feature type="transmembrane region" description="Helical" evidence="10">
    <location>
        <begin position="974"/>
        <end position="993"/>
    </location>
</feature>
<evidence type="ECO:0000259" key="11">
    <source>
        <dbReference type="PROSITE" id="PS50893"/>
    </source>
</evidence>
<feature type="transmembrane region" description="Helical" evidence="10">
    <location>
        <begin position="275"/>
        <end position="300"/>
    </location>
</feature>
<reference evidence="12" key="1">
    <citation type="submission" date="2023-03" db="EMBL/GenBank/DDBJ databases">
        <title>Near-Complete genome sequence of Lipomyces tetrasporous NRRL Y-64009, an oleaginous yeast capable of growing on lignocellulosic hydrolysates.</title>
        <authorList>
            <consortium name="Lawrence Berkeley National Laboratory"/>
            <person name="Jagtap S.S."/>
            <person name="Liu J.-J."/>
            <person name="Walukiewicz H.E."/>
            <person name="Pangilinan J."/>
            <person name="Lipzen A."/>
            <person name="Ahrendt S."/>
            <person name="Koriabine M."/>
            <person name="Cobaugh K."/>
            <person name="Salamov A."/>
            <person name="Yoshinaga Y."/>
            <person name="Ng V."/>
            <person name="Daum C."/>
            <person name="Grigoriev I.V."/>
            <person name="Slininger P.J."/>
            <person name="Dien B.S."/>
            <person name="Jin Y.-S."/>
            <person name="Rao C.V."/>
        </authorList>
    </citation>
    <scope>NUCLEOTIDE SEQUENCE</scope>
    <source>
        <strain evidence="12">NRRL Y-64009</strain>
    </source>
</reference>
<dbReference type="PANTHER" id="PTHR19229:SF36">
    <property type="entry name" value="ATP-BINDING CASSETTE SUB-FAMILY A MEMBER 2"/>
    <property type="match status" value="1"/>
</dbReference>
<evidence type="ECO:0000256" key="6">
    <source>
        <dbReference type="ARBA" id="ARBA00022741"/>
    </source>
</evidence>
<dbReference type="PROSITE" id="PS00211">
    <property type="entry name" value="ABC_TRANSPORTER_1"/>
    <property type="match status" value="1"/>
</dbReference>
<dbReference type="GO" id="GO:0016887">
    <property type="term" value="F:ATP hydrolysis activity"/>
    <property type="evidence" value="ECO:0007669"/>
    <property type="project" value="InterPro"/>
</dbReference>
<dbReference type="PANTHER" id="PTHR19229">
    <property type="entry name" value="ATP-BINDING CASSETTE TRANSPORTER SUBFAMILY A ABCA"/>
    <property type="match status" value="1"/>
</dbReference>
<dbReference type="SMART" id="SM00382">
    <property type="entry name" value="AAA"/>
    <property type="match status" value="2"/>
</dbReference>
<evidence type="ECO:0000256" key="4">
    <source>
        <dbReference type="ARBA" id="ARBA00022692"/>
    </source>
</evidence>
<dbReference type="InterPro" id="IPR013525">
    <property type="entry name" value="ABC2_TM"/>
</dbReference>
<evidence type="ECO:0000256" key="5">
    <source>
        <dbReference type="ARBA" id="ARBA00022737"/>
    </source>
</evidence>
<accession>A0AAD7QYH0</accession>
<dbReference type="Pfam" id="PF12698">
    <property type="entry name" value="ABC2_membrane_3"/>
    <property type="match status" value="2"/>
</dbReference>
<feature type="domain" description="ABC transporter" evidence="11">
    <location>
        <begin position="1225"/>
        <end position="1457"/>
    </location>
</feature>
<evidence type="ECO:0000256" key="9">
    <source>
        <dbReference type="ARBA" id="ARBA00023136"/>
    </source>
</evidence>
<evidence type="ECO:0000256" key="1">
    <source>
        <dbReference type="ARBA" id="ARBA00004141"/>
    </source>
</evidence>
<evidence type="ECO:0000256" key="3">
    <source>
        <dbReference type="ARBA" id="ARBA00022448"/>
    </source>
</evidence>
<evidence type="ECO:0000256" key="8">
    <source>
        <dbReference type="ARBA" id="ARBA00022989"/>
    </source>
</evidence>
<dbReference type="InterPro" id="IPR026082">
    <property type="entry name" value="ABCA"/>
</dbReference>
<keyword evidence="3" id="KW-0813">Transport</keyword>
<comment type="subcellular location">
    <subcellularLocation>
        <location evidence="1">Membrane</location>
        <topology evidence="1">Multi-pass membrane protein</topology>
    </subcellularLocation>
</comment>
<dbReference type="GO" id="GO:0005319">
    <property type="term" value="F:lipid transporter activity"/>
    <property type="evidence" value="ECO:0007669"/>
    <property type="project" value="TreeGrafter"/>
</dbReference>
<dbReference type="InterPro" id="IPR056264">
    <property type="entry name" value="R2_ABCA1-4-like"/>
</dbReference>
<gene>
    <name evidence="12" type="ORF">POJ06DRAFT_7023</name>
</gene>
<feature type="transmembrane region" description="Helical" evidence="10">
    <location>
        <begin position="312"/>
        <end position="333"/>
    </location>
</feature>
<name>A0AAD7QYH0_9ASCO</name>
<feature type="transmembrane region" description="Helical" evidence="10">
    <location>
        <begin position="233"/>
        <end position="255"/>
    </location>
</feature>
<feature type="transmembrane region" description="Helical" evidence="10">
    <location>
        <begin position="808"/>
        <end position="828"/>
    </location>
</feature>
<dbReference type="Proteomes" id="UP001217417">
    <property type="component" value="Unassembled WGS sequence"/>
</dbReference>
<dbReference type="InterPro" id="IPR027417">
    <property type="entry name" value="P-loop_NTPase"/>
</dbReference>
<protein>
    <recommendedName>
        <fullName evidence="11">ABC transporter domain-containing protein</fullName>
    </recommendedName>
</protein>
<feature type="transmembrane region" description="Helical" evidence="10">
    <location>
        <begin position="1111"/>
        <end position="1133"/>
    </location>
</feature>
<evidence type="ECO:0000313" key="13">
    <source>
        <dbReference type="Proteomes" id="UP001217417"/>
    </source>
</evidence>
<keyword evidence="6" id="KW-0547">Nucleotide-binding</keyword>
<dbReference type="InterPro" id="IPR017871">
    <property type="entry name" value="ABC_transporter-like_CS"/>
</dbReference>
<dbReference type="PROSITE" id="PS50893">
    <property type="entry name" value="ABC_TRANSPORTER_2"/>
    <property type="match status" value="2"/>
</dbReference>
<feature type="transmembrane region" description="Helical" evidence="10">
    <location>
        <begin position="1014"/>
        <end position="1036"/>
    </location>
</feature>
<dbReference type="FunFam" id="3.40.50.300:FF:000335">
    <property type="entry name" value="ATP binding cassette subfamily A member 5"/>
    <property type="match status" value="1"/>
</dbReference>
<sequence>MESNERPVQPTVTRLPSVWEQTTTLIHKWFLTLLGARARQQSTIYRALTGPIAFAFIFGYTRNLYVAQGHYGVSSSGELTALSDAIGSDRLVYYGSGADVSQLMRDIMRNATSGIPSGQIIELSFDEKEQLNTICRQNLRGYSSCYGAVEWHSADHSTGVYNYTLRGNAGMNYINVNGLDSDVDRYILPLQNALDSVITGDTQPVDTIAFTSRTDSEHQDDVRANYSDILMKYMCPVMFLLMINVIFHLVGDVAVEREAGIIDLLESMGCRRVSYLLAAHIAYSTIYIPGIIVGALAVWLTTFKQTNYGLILIYHLLSLFSLVSWSLFLSSFFKKAQLSGVLTAGFSMVLAVMVVVQYATIGFNRAAAIVLSFLFPPMNYTYYIQTNAKWEKEQLSLNLVKDAPEDGIAAGILWIAAVFHIFAFLGLAYAVEAVLYPRNSRNSSTNAGPANPGASDNAIELRNVRKSYEPWSRFSKKDTVVAVDSLSLNIKNGNITCLVGANGSGKTTTVEMIAGIQRPTSGNITFSDPAAGVGICPQKNVYWGELSVEKNIHFFGKLKSTTFSEEELEDLLVQCDLYPKRTAHGSLLSGGQHRKLQLALMLAGGSKVCCIDEVSSGLDPLSRRKIWDILLSMRGERTIIICTHYLDEADILGDDVAIMSRGILKVRGSPLELKESVASGYRVYTYIPESGQETVNEFSAGPEVAEFIQELEQQGREFHVAGPQLEDVFMKIEAESTPEIATLLGSNNRDARQAPPEINKESADVALTESLPDMTQKASGEPRRVTSLVGQVWTMMLKRAMIALRNPIPVFLAFAIPIIISGICSIFLKTMDRTTCDISSQISEQKYYAYDLEPPAETVIGSREQFDSYRTGLLTYFNASFTGMLSSSLIYTADQLLPYVQANYSTLTVGMFIDPPSFAYQLDGNDDDGLLWGPSVFNMLRNTRANGTLEIIADYSPFQYPWTVSLVKSLQFEIYFTVALVAFPAFVSIYPASERLRRVKALEFSNGLKALAMWIAYLLFDFAFGLLSCVICIGILSSADSALYGLGYFFVVLMFYSLAAILMAYVIAQWTTSVLAAFAITILAQAVFFGLYLLAYFSISTYSAPDQIDSQILIVYFTMGVLCPAIHVVRGIFMLTNMFGVLCSGDGQIALGDIRAYGGPITYLIVQSVVYFGLLIWMDTASIKSFGRRKTRHMGQSTPATPDQDSDVIDEIERVTSGGAEKHGLRVMHVNKEFYGRHIDHVTAIADVSFRVRPGECFALLGPNGAGKTTIFNMVRGEALPTSGDIFVEDVSVVKQRGKARLALGVCPQFDATELFSVEETLDIYARIKGIPGSEVRNVVEDMVQKVGLGRFKHRLASKLSGGNKRKLSLAIALLGNPPVILLDEPSSGLDAVSKRVMWHTLSGIAPGKSIVLTTHSMEEADALCNRSGILSKSMLAIGTNTHLRKRFGGGYVVHILCASAPNTAKQEIEFLVNWARDRFPGMQLEERGYTGQLRFSVPVSDVKELSKDDVLGTLNASDIFRILEHERETLGIRYYSVSQPSLEQVFLRIVGENNIVEEGYGEEQPNRTRPRSQPRSPWRFLWWGWWHR</sequence>
<evidence type="ECO:0000256" key="2">
    <source>
        <dbReference type="ARBA" id="ARBA00008869"/>
    </source>
</evidence>
<dbReference type="GO" id="GO:0005524">
    <property type="term" value="F:ATP binding"/>
    <property type="evidence" value="ECO:0007669"/>
    <property type="project" value="UniProtKB-KW"/>
</dbReference>
<dbReference type="GO" id="GO:0016020">
    <property type="term" value="C:membrane"/>
    <property type="evidence" value="ECO:0007669"/>
    <property type="project" value="UniProtKB-SubCell"/>
</dbReference>
<dbReference type="Gene3D" id="3.40.50.300">
    <property type="entry name" value="P-loop containing nucleotide triphosphate hydrolases"/>
    <property type="match status" value="2"/>
</dbReference>
<evidence type="ECO:0000313" key="12">
    <source>
        <dbReference type="EMBL" id="KAJ8103782.1"/>
    </source>
</evidence>
<organism evidence="12 13">
    <name type="scientific">Lipomyces tetrasporus</name>
    <dbReference type="NCBI Taxonomy" id="54092"/>
    <lineage>
        <taxon>Eukaryota</taxon>
        <taxon>Fungi</taxon>
        <taxon>Dikarya</taxon>
        <taxon>Ascomycota</taxon>
        <taxon>Saccharomycotina</taxon>
        <taxon>Lipomycetes</taxon>
        <taxon>Lipomycetales</taxon>
        <taxon>Lipomycetaceae</taxon>
        <taxon>Lipomyces</taxon>
    </lineage>
</organism>
<comment type="similarity">
    <text evidence="2">Belongs to the ABC transporter superfamily. ABCA family.</text>
</comment>
<keyword evidence="7" id="KW-0067">ATP-binding</keyword>
<keyword evidence="8 10" id="KW-1133">Transmembrane helix</keyword>
<dbReference type="GO" id="GO:0140359">
    <property type="term" value="F:ABC-type transporter activity"/>
    <property type="evidence" value="ECO:0007669"/>
    <property type="project" value="InterPro"/>
</dbReference>
<feature type="domain" description="ABC transporter" evidence="11">
    <location>
        <begin position="459"/>
        <end position="686"/>
    </location>
</feature>
<proteinExistence type="inferred from homology"/>